<keyword evidence="2" id="KW-1185">Reference proteome</keyword>
<sequence>MQELFVKKFWKEESIWFYIHFQNEEAIRQIEISSKGKVFLTLENPHRGESMLYDQSIEEIDLQDPDFITKEEFEDTWNDQ</sequence>
<dbReference type="OrthoDB" id="1263828at2"/>
<reference evidence="2" key="1">
    <citation type="submission" date="2016-10" db="EMBL/GenBank/DDBJ databases">
        <authorList>
            <person name="Varghese N."/>
            <person name="Submissions S."/>
        </authorList>
    </citation>
    <scope>NUCLEOTIDE SEQUENCE [LARGE SCALE GENOMIC DNA]</scope>
    <source>
        <strain evidence="2">DSM 25575</strain>
    </source>
</reference>
<evidence type="ECO:0000313" key="1">
    <source>
        <dbReference type="EMBL" id="SFN92169.1"/>
    </source>
</evidence>
<evidence type="ECO:0000313" key="2">
    <source>
        <dbReference type="Proteomes" id="UP000198769"/>
    </source>
</evidence>
<dbReference type="RefSeq" id="WP_090027615.1">
    <property type="nucleotide sequence ID" value="NZ_FOVD01000011.1"/>
</dbReference>
<accession>A0A1I5CYY9</accession>
<gene>
    <name evidence="1" type="ORF">SAMN05421594_4720</name>
</gene>
<name>A0A1I5CYY9_CHROL</name>
<proteinExistence type="predicted"/>
<protein>
    <submittedName>
        <fullName evidence="1">Uncharacterized protein</fullName>
    </submittedName>
</protein>
<organism evidence="1 2">
    <name type="scientific">Chryseobacterium oleae</name>
    <dbReference type="NCBI Taxonomy" id="491207"/>
    <lineage>
        <taxon>Bacteria</taxon>
        <taxon>Pseudomonadati</taxon>
        <taxon>Bacteroidota</taxon>
        <taxon>Flavobacteriia</taxon>
        <taxon>Flavobacteriales</taxon>
        <taxon>Weeksellaceae</taxon>
        <taxon>Chryseobacterium group</taxon>
        <taxon>Chryseobacterium</taxon>
    </lineage>
</organism>
<dbReference type="Proteomes" id="UP000198769">
    <property type="component" value="Unassembled WGS sequence"/>
</dbReference>
<dbReference type="EMBL" id="FOVD01000011">
    <property type="protein sequence ID" value="SFN92169.1"/>
    <property type="molecule type" value="Genomic_DNA"/>
</dbReference>
<dbReference type="AlphaFoldDB" id="A0A1I5CYY9"/>